<dbReference type="EMBL" id="CAMKVN010022216">
    <property type="protein sequence ID" value="CAI2199747.1"/>
    <property type="molecule type" value="Genomic_DNA"/>
</dbReference>
<dbReference type="AlphaFoldDB" id="A0A9W4TC42"/>
<dbReference type="Gene3D" id="1.10.10.60">
    <property type="entry name" value="Homeodomain-like"/>
    <property type="match status" value="1"/>
</dbReference>
<name>A0A9W4TC42_9GLOM</name>
<evidence type="ECO:0000259" key="1">
    <source>
        <dbReference type="Pfam" id="PF13837"/>
    </source>
</evidence>
<comment type="caution">
    <text evidence="2">The sequence shown here is derived from an EMBL/GenBank/DDBJ whole genome shotgun (WGS) entry which is preliminary data.</text>
</comment>
<keyword evidence="3" id="KW-1185">Reference proteome</keyword>
<evidence type="ECO:0000313" key="3">
    <source>
        <dbReference type="Proteomes" id="UP001153678"/>
    </source>
</evidence>
<dbReference type="InterPro" id="IPR044822">
    <property type="entry name" value="Myb_DNA-bind_4"/>
</dbReference>
<protein>
    <submittedName>
        <fullName evidence="2">19550_t:CDS:1</fullName>
    </submittedName>
</protein>
<organism evidence="2 3">
    <name type="scientific">Funneliformis geosporum</name>
    <dbReference type="NCBI Taxonomy" id="1117311"/>
    <lineage>
        <taxon>Eukaryota</taxon>
        <taxon>Fungi</taxon>
        <taxon>Fungi incertae sedis</taxon>
        <taxon>Mucoromycota</taxon>
        <taxon>Glomeromycotina</taxon>
        <taxon>Glomeromycetes</taxon>
        <taxon>Glomerales</taxon>
        <taxon>Glomeraceae</taxon>
        <taxon>Funneliformis</taxon>
    </lineage>
</organism>
<dbReference type="Pfam" id="PF13837">
    <property type="entry name" value="Myb_DNA-bind_4"/>
    <property type="match status" value="1"/>
</dbReference>
<sequence>ARELIRLRCENHDNFEFVPNNHHERIWRTISNQLFLNRGFTASPSQCRRKWYSLKYG</sequence>
<feature type="domain" description="Myb/SANT-like DNA-binding" evidence="1">
    <location>
        <begin position="2"/>
        <end position="55"/>
    </location>
</feature>
<gene>
    <name evidence="2" type="ORF">FWILDA_LOCUS19227</name>
</gene>
<accession>A0A9W4TC42</accession>
<evidence type="ECO:0000313" key="2">
    <source>
        <dbReference type="EMBL" id="CAI2199747.1"/>
    </source>
</evidence>
<feature type="non-terminal residue" evidence="2">
    <location>
        <position position="57"/>
    </location>
</feature>
<reference evidence="2" key="1">
    <citation type="submission" date="2022-08" db="EMBL/GenBank/DDBJ databases">
        <authorList>
            <person name="Kallberg Y."/>
            <person name="Tangrot J."/>
            <person name="Rosling A."/>
        </authorList>
    </citation>
    <scope>NUCLEOTIDE SEQUENCE</scope>
    <source>
        <strain evidence="2">Wild A</strain>
    </source>
</reference>
<dbReference type="Proteomes" id="UP001153678">
    <property type="component" value="Unassembled WGS sequence"/>
</dbReference>
<feature type="non-terminal residue" evidence="2">
    <location>
        <position position="1"/>
    </location>
</feature>
<proteinExistence type="predicted"/>